<dbReference type="NCBIfam" id="NF041002">
    <property type="entry name" value="pilin_ComGF"/>
    <property type="match status" value="1"/>
</dbReference>
<protein>
    <recommendedName>
        <fullName evidence="4">Competence protein ComGF</fullName>
    </recommendedName>
</protein>
<dbReference type="PATRIC" id="fig|1229783.3.peg.647"/>
<organism evidence="2 3">
    <name type="scientific">Staphylococcus massiliensis S46</name>
    <dbReference type="NCBI Taxonomy" id="1229783"/>
    <lineage>
        <taxon>Bacteria</taxon>
        <taxon>Bacillati</taxon>
        <taxon>Bacillota</taxon>
        <taxon>Bacilli</taxon>
        <taxon>Bacillales</taxon>
        <taxon>Staphylococcaceae</taxon>
        <taxon>Staphylococcus</taxon>
    </lineage>
</organism>
<comment type="caution">
    <text evidence="2">The sequence shown here is derived from an EMBL/GenBank/DDBJ whole genome shotgun (WGS) entry which is preliminary data.</text>
</comment>
<dbReference type="STRING" id="1229783.C273_03210"/>
<keyword evidence="3" id="KW-1185">Reference proteome</keyword>
<name>K9B829_9STAP</name>
<dbReference type="OrthoDB" id="2413363at2"/>
<dbReference type="Proteomes" id="UP000009885">
    <property type="component" value="Unassembled WGS sequence"/>
</dbReference>
<dbReference type="eggNOG" id="COG4940">
    <property type="taxonomic scope" value="Bacteria"/>
</dbReference>
<dbReference type="EMBL" id="AMSQ01000004">
    <property type="protein sequence ID" value="EKU49870.1"/>
    <property type="molecule type" value="Genomic_DNA"/>
</dbReference>
<evidence type="ECO:0000313" key="2">
    <source>
        <dbReference type="EMBL" id="EKU49870.1"/>
    </source>
</evidence>
<evidence type="ECO:0008006" key="4">
    <source>
        <dbReference type="Google" id="ProtNLM"/>
    </source>
</evidence>
<dbReference type="InterPro" id="IPR016977">
    <property type="entry name" value="ComGF"/>
</dbReference>
<reference evidence="2 3" key="1">
    <citation type="journal article" date="2013" name="Genome Announc.">
        <title>Genome Sequence of Staphylococcus massiliensis Strain S46, Isolated from the Surface of Healthy Human Skin.</title>
        <authorList>
            <person name="Srivastav R."/>
            <person name="Singh A."/>
            <person name="Jangir P.K."/>
            <person name="Kumari C."/>
            <person name="Muduli S."/>
            <person name="Sharma R."/>
        </authorList>
    </citation>
    <scope>NUCLEOTIDE SEQUENCE [LARGE SCALE GENOMIC DNA]</scope>
    <source>
        <strain evidence="2 3">S46</strain>
    </source>
</reference>
<accession>K9B829</accession>
<evidence type="ECO:0000256" key="1">
    <source>
        <dbReference type="SAM" id="Phobius"/>
    </source>
</evidence>
<dbReference type="Pfam" id="PF15980">
    <property type="entry name" value="ComGF"/>
    <property type="match status" value="1"/>
</dbReference>
<proteinExistence type="predicted"/>
<feature type="transmembrane region" description="Helical" evidence="1">
    <location>
        <begin position="12"/>
        <end position="33"/>
    </location>
</feature>
<dbReference type="RefSeq" id="WP_009382531.1">
    <property type="nucleotide sequence ID" value="NZ_AMSQ01000004.1"/>
</dbReference>
<sequence length="143" mass="16942">MKRVQRSSGFTYIEMLFAMLVLSLVLSLLPLMIRTLGQLEFQIYNSNDVQLEFFMRDLTDDLKHVKRNQVHVRKDALTFEKDGDIIRVFIRNHKIHKTVNGRGDITLLYQVSDLEFIRLPNDMISVKILNKRGQYAYEKLFYV</sequence>
<dbReference type="AlphaFoldDB" id="K9B829"/>
<evidence type="ECO:0000313" key="3">
    <source>
        <dbReference type="Proteomes" id="UP000009885"/>
    </source>
</evidence>
<keyword evidence="1" id="KW-1133">Transmembrane helix</keyword>
<keyword evidence="1" id="KW-0472">Membrane</keyword>
<gene>
    <name evidence="2" type="ORF">C273_03210</name>
</gene>
<keyword evidence="1" id="KW-0812">Transmembrane</keyword>